<dbReference type="HAMAP" id="MF_00102">
    <property type="entry name" value="DapB"/>
    <property type="match status" value="1"/>
</dbReference>
<dbReference type="Gene3D" id="3.40.50.720">
    <property type="entry name" value="NAD(P)-binding Rossmann-like Domain"/>
    <property type="match status" value="1"/>
</dbReference>
<dbReference type="Pfam" id="PF05173">
    <property type="entry name" value="DapB_C"/>
    <property type="match status" value="1"/>
</dbReference>
<name>M9RW03_9RHOB</name>
<evidence type="ECO:0000256" key="7">
    <source>
        <dbReference type="ARBA" id="ARBA00023027"/>
    </source>
</evidence>
<dbReference type="SUPFAM" id="SSF55347">
    <property type="entry name" value="Glyceraldehyde-3-phosphate dehydrogenase-like, C-terminal domain"/>
    <property type="match status" value="1"/>
</dbReference>
<feature type="binding site" evidence="13">
    <location>
        <position position="180"/>
    </location>
    <ligand>
        <name>(S)-2,3,4,5-tetrahydrodipicolinate</name>
        <dbReference type="ChEBI" id="CHEBI:16845"/>
    </ligand>
</feature>
<evidence type="ECO:0000313" key="16">
    <source>
        <dbReference type="EMBL" id="AGI73995.1"/>
    </source>
</evidence>
<evidence type="ECO:0000256" key="11">
    <source>
        <dbReference type="ARBA" id="ARBA00049080"/>
    </source>
</evidence>
<feature type="binding site" evidence="13">
    <location>
        <begin position="146"/>
        <end position="149"/>
    </location>
    <ligand>
        <name>NAD(+)</name>
        <dbReference type="ChEBI" id="CHEBI:57540"/>
    </ligand>
</feature>
<dbReference type="InterPro" id="IPR036291">
    <property type="entry name" value="NAD(P)-bd_dom_sf"/>
</dbReference>
<dbReference type="InterPro" id="IPR000846">
    <property type="entry name" value="DapB_N"/>
</dbReference>
<dbReference type="eggNOG" id="COG0289">
    <property type="taxonomic scope" value="Bacteria"/>
</dbReference>
<feature type="domain" description="Dihydrodipicolinate reductase C-terminal" evidence="15">
    <location>
        <begin position="152"/>
        <end position="288"/>
    </location>
</feature>
<evidence type="ECO:0000256" key="1">
    <source>
        <dbReference type="ARBA" id="ARBA00006642"/>
    </source>
</evidence>
<dbReference type="GO" id="GO:0005829">
    <property type="term" value="C:cytosol"/>
    <property type="evidence" value="ECO:0007669"/>
    <property type="project" value="TreeGrafter"/>
</dbReference>
<dbReference type="InterPro" id="IPR023940">
    <property type="entry name" value="DHDPR_bac"/>
</dbReference>
<keyword evidence="7 13" id="KW-0520">NAD</keyword>
<evidence type="ECO:0000256" key="3">
    <source>
        <dbReference type="ARBA" id="ARBA00022605"/>
    </source>
</evidence>
<comment type="subcellular location">
    <subcellularLocation>
        <location evidence="13">Cytoplasm</location>
    </subcellularLocation>
</comment>
<comment type="catalytic activity">
    <reaction evidence="11 13">
        <text>(S)-2,3,4,5-tetrahydrodipicolinate + NADP(+) + H2O = (2S,4S)-4-hydroxy-2,3,4,5-tetrahydrodipicolinate + NADPH + H(+)</text>
        <dbReference type="Rhea" id="RHEA:35331"/>
        <dbReference type="ChEBI" id="CHEBI:15377"/>
        <dbReference type="ChEBI" id="CHEBI:15378"/>
        <dbReference type="ChEBI" id="CHEBI:16845"/>
        <dbReference type="ChEBI" id="CHEBI:57783"/>
        <dbReference type="ChEBI" id="CHEBI:58349"/>
        <dbReference type="ChEBI" id="CHEBI:67139"/>
        <dbReference type="EC" id="1.17.1.8"/>
    </reaction>
</comment>
<feature type="active site" description="Proton donor/acceptor" evidence="13">
    <location>
        <position position="179"/>
    </location>
</feature>
<comment type="similarity">
    <text evidence="1 13">Belongs to the DapB family.</text>
</comment>
<dbReference type="GO" id="GO:0008839">
    <property type="term" value="F:4-hydroxy-tetrahydrodipicolinate reductase"/>
    <property type="evidence" value="ECO:0007669"/>
    <property type="project" value="UniProtKB-UniRule"/>
</dbReference>
<evidence type="ECO:0000256" key="8">
    <source>
        <dbReference type="ARBA" id="ARBA00023154"/>
    </source>
</evidence>
<dbReference type="PANTHER" id="PTHR20836:SF0">
    <property type="entry name" value="4-HYDROXY-TETRAHYDRODIPICOLINATE REDUCTASE 1, CHLOROPLASTIC-RELATED"/>
    <property type="match status" value="1"/>
</dbReference>
<keyword evidence="6 13" id="KW-0560">Oxidoreductase</keyword>
<keyword evidence="2 13" id="KW-0963">Cytoplasm</keyword>
<feature type="active site" description="Proton donor" evidence="13">
    <location>
        <position position="183"/>
    </location>
</feature>
<comment type="catalytic activity">
    <reaction evidence="12 13">
        <text>(S)-2,3,4,5-tetrahydrodipicolinate + NAD(+) + H2O = (2S,4S)-4-hydroxy-2,3,4,5-tetrahydrodipicolinate + NADH + H(+)</text>
        <dbReference type="Rhea" id="RHEA:35323"/>
        <dbReference type="ChEBI" id="CHEBI:15377"/>
        <dbReference type="ChEBI" id="CHEBI:15378"/>
        <dbReference type="ChEBI" id="CHEBI:16845"/>
        <dbReference type="ChEBI" id="CHEBI:57540"/>
        <dbReference type="ChEBI" id="CHEBI:57945"/>
        <dbReference type="ChEBI" id="CHEBI:67139"/>
        <dbReference type="EC" id="1.17.1.8"/>
    </reaction>
</comment>
<dbReference type="STRING" id="391616.OA238_c40730"/>
<keyword evidence="3 13" id="KW-0028">Amino-acid biosynthesis</keyword>
<dbReference type="UniPathway" id="UPA00034">
    <property type="reaction ID" value="UER00018"/>
</dbReference>
<evidence type="ECO:0000256" key="2">
    <source>
        <dbReference type="ARBA" id="ARBA00022490"/>
    </source>
</evidence>
<evidence type="ECO:0000256" key="13">
    <source>
        <dbReference type="HAMAP-Rule" id="MF_00102"/>
    </source>
</evidence>
<dbReference type="PANTHER" id="PTHR20836">
    <property type="entry name" value="DIHYDRODIPICOLINATE REDUCTASE"/>
    <property type="match status" value="1"/>
</dbReference>
<feature type="binding site" evidence="13">
    <location>
        <begin position="122"/>
        <end position="124"/>
    </location>
    <ligand>
        <name>NAD(+)</name>
        <dbReference type="ChEBI" id="CHEBI:57540"/>
    </ligand>
</feature>
<evidence type="ECO:0000259" key="15">
    <source>
        <dbReference type="Pfam" id="PF05173"/>
    </source>
</evidence>
<dbReference type="AlphaFoldDB" id="M9RW03"/>
<comment type="function">
    <text evidence="13">Catalyzes the conversion of 4-hydroxy-tetrahydrodipicolinate (HTPA) to tetrahydrodipicolinate.</text>
</comment>
<evidence type="ECO:0000313" key="17">
    <source>
        <dbReference type="Proteomes" id="UP000004688"/>
    </source>
</evidence>
<dbReference type="NCBIfam" id="TIGR00036">
    <property type="entry name" value="dapB"/>
    <property type="match status" value="1"/>
</dbReference>
<evidence type="ECO:0000256" key="9">
    <source>
        <dbReference type="ARBA" id="ARBA00037922"/>
    </source>
</evidence>
<dbReference type="EC" id="1.17.1.8" evidence="10 13"/>
<dbReference type="PROSITE" id="PS01298">
    <property type="entry name" value="DAPB"/>
    <property type="match status" value="1"/>
</dbReference>
<protein>
    <recommendedName>
        <fullName evidence="10 13">4-hydroxy-tetrahydrodipicolinate reductase</fullName>
        <shortName evidence="13">HTPA reductase</shortName>
        <ecNumber evidence="10 13">1.17.1.8</ecNumber>
    </recommendedName>
</protein>
<evidence type="ECO:0000256" key="5">
    <source>
        <dbReference type="ARBA" id="ARBA00022915"/>
    </source>
</evidence>
<keyword evidence="8 13" id="KW-0457">Lysine biosynthesis</keyword>
<comment type="caution">
    <text evidence="13">Was originally thought to be a dihydrodipicolinate reductase (DHDPR), catalyzing the conversion of dihydrodipicolinate to tetrahydrodipicolinate. However, it was shown in E.coli that the substrate of the enzymatic reaction is not dihydrodipicolinate (DHDP) but in fact (2S,4S)-4-hydroxy-2,3,4,5-tetrahydrodipicolinic acid (HTPA), the product released by the DapA-catalyzed reaction.</text>
</comment>
<feature type="domain" description="Dihydrodipicolinate reductase N-terminal" evidence="14">
    <location>
        <begin position="28"/>
        <end position="149"/>
    </location>
</feature>
<evidence type="ECO:0000256" key="4">
    <source>
        <dbReference type="ARBA" id="ARBA00022857"/>
    </source>
</evidence>
<accession>M9RW03</accession>
<dbReference type="GO" id="GO:0050661">
    <property type="term" value="F:NADP binding"/>
    <property type="evidence" value="ECO:0007669"/>
    <property type="project" value="UniProtKB-UniRule"/>
</dbReference>
<comment type="subunit">
    <text evidence="13">Homotetramer.</text>
</comment>
<dbReference type="InterPro" id="IPR022663">
    <property type="entry name" value="DapB_C"/>
</dbReference>
<sequence length="293" mass="30313">MRDIAKQVHADVTVKIQKDTNMTDLPGIVVTGGSGRMGQMLINAVQASDACALVGVLERTGHDWVGQDVGIAMGGAEIGVTVSDDAVTTFAKAQAVIDFTAPDATIGFAELAAQARAVHVIGTTGLTDGDIAKLDAAARHAVIVRAGNMSLGVNLLVQLTKKVAAALDEDFDIEIIEAHHHHKIDAPSGTALMLGEAAAQGRGVALKDVTDSGRDGVTGARVRGDIGFSAIRGGDIVGEHDVLFAAAGERIKLTHIATDRAIFARGALKAALWGQTQKPGSYSMLDVLGLNDE</sequence>
<dbReference type="GO" id="GO:0009089">
    <property type="term" value="P:lysine biosynthetic process via diaminopimelate"/>
    <property type="evidence" value="ECO:0007669"/>
    <property type="project" value="UniProtKB-UniRule"/>
</dbReference>
<feature type="binding site" evidence="13">
    <location>
        <position position="59"/>
    </location>
    <ligand>
        <name>NADP(+)</name>
        <dbReference type="ChEBI" id="CHEBI:58349"/>
    </ligand>
</feature>
<keyword evidence="17" id="KW-1185">Reference proteome</keyword>
<dbReference type="CDD" id="cd02274">
    <property type="entry name" value="DHDPR_N"/>
    <property type="match status" value="1"/>
</dbReference>
<reference evidence="16 17" key="1">
    <citation type="journal article" date="2013" name="PLoS ONE">
        <title>Poles Apart: Arctic and Antarctic Octadecabacter strains Share High Genome Plasticity and a New Type of Xanthorhodopsin.</title>
        <authorList>
            <person name="Vollmers J."/>
            <person name="Voget S."/>
            <person name="Dietrich S."/>
            <person name="Gollnow K."/>
            <person name="Smits M."/>
            <person name="Meyer K."/>
            <person name="Brinkhoff T."/>
            <person name="Simon M."/>
            <person name="Daniel R."/>
        </authorList>
    </citation>
    <scope>NUCLEOTIDE SEQUENCE [LARGE SCALE GENOMIC DNA]</scope>
    <source>
        <strain evidence="16 17">238</strain>
    </source>
</reference>
<evidence type="ECO:0000256" key="6">
    <source>
        <dbReference type="ARBA" id="ARBA00023002"/>
    </source>
</evidence>
<dbReference type="KEGG" id="oar:OA238_c40730"/>
<feature type="binding site" evidence="13">
    <location>
        <begin position="189"/>
        <end position="190"/>
    </location>
    <ligand>
        <name>(S)-2,3,4,5-tetrahydrodipicolinate</name>
        <dbReference type="ChEBI" id="CHEBI:16845"/>
    </ligand>
</feature>
<keyword evidence="4 13" id="KW-0521">NADP</keyword>
<comment type="pathway">
    <text evidence="9 13">Amino-acid biosynthesis; L-lysine biosynthesis via DAP pathway; (S)-tetrahydrodipicolinate from L-aspartate: step 4/4.</text>
</comment>
<gene>
    <name evidence="13 16" type="primary">dapB</name>
    <name evidence="16" type="ORF">OA238_c40730</name>
</gene>
<dbReference type="GO" id="GO:0019877">
    <property type="term" value="P:diaminopimelate biosynthetic process"/>
    <property type="evidence" value="ECO:0007669"/>
    <property type="project" value="UniProtKB-UniRule"/>
</dbReference>
<organism evidence="16 17">
    <name type="scientific">Octadecabacter arcticus 238</name>
    <dbReference type="NCBI Taxonomy" id="391616"/>
    <lineage>
        <taxon>Bacteria</taxon>
        <taxon>Pseudomonadati</taxon>
        <taxon>Pseudomonadota</taxon>
        <taxon>Alphaproteobacteria</taxon>
        <taxon>Rhodobacterales</taxon>
        <taxon>Roseobacteraceae</taxon>
        <taxon>Octadecabacter</taxon>
    </lineage>
</organism>
<dbReference type="EMBL" id="CP003742">
    <property type="protein sequence ID" value="AGI73995.1"/>
    <property type="molecule type" value="Genomic_DNA"/>
</dbReference>
<evidence type="ECO:0000256" key="10">
    <source>
        <dbReference type="ARBA" id="ARBA00038983"/>
    </source>
</evidence>
<dbReference type="InterPro" id="IPR022664">
    <property type="entry name" value="DapB_N_CS"/>
</dbReference>
<dbReference type="FunFam" id="3.30.360.10:FF:000004">
    <property type="entry name" value="4-hydroxy-tetrahydrodipicolinate reductase"/>
    <property type="match status" value="1"/>
</dbReference>
<evidence type="ECO:0000259" key="14">
    <source>
        <dbReference type="Pfam" id="PF01113"/>
    </source>
</evidence>
<dbReference type="Proteomes" id="UP000004688">
    <property type="component" value="Chromosome"/>
</dbReference>
<dbReference type="Gene3D" id="3.30.360.10">
    <property type="entry name" value="Dihydrodipicolinate Reductase, domain 2"/>
    <property type="match status" value="1"/>
</dbReference>
<feature type="binding site" evidence="13">
    <location>
        <begin position="32"/>
        <end position="37"/>
    </location>
    <ligand>
        <name>NAD(+)</name>
        <dbReference type="ChEBI" id="CHEBI:57540"/>
    </ligand>
</feature>
<dbReference type="Pfam" id="PF01113">
    <property type="entry name" value="DapB_N"/>
    <property type="match status" value="1"/>
</dbReference>
<proteinExistence type="inferred from homology"/>
<dbReference type="HOGENOM" id="CLU_047479_2_1_5"/>
<evidence type="ECO:0000256" key="12">
    <source>
        <dbReference type="ARBA" id="ARBA00049396"/>
    </source>
</evidence>
<feature type="binding site" evidence="13">
    <location>
        <position position="58"/>
    </location>
    <ligand>
        <name>NAD(+)</name>
        <dbReference type="ChEBI" id="CHEBI:57540"/>
    </ligand>
</feature>
<dbReference type="GO" id="GO:0051287">
    <property type="term" value="F:NAD binding"/>
    <property type="evidence" value="ECO:0007669"/>
    <property type="project" value="UniProtKB-UniRule"/>
</dbReference>
<dbReference type="GO" id="GO:0016726">
    <property type="term" value="F:oxidoreductase activity, acting on CH or CH2 groups, NAD or NADP as acceptor"/>
    <property type="evidence" value="ECO:0007669"/>
    <property type="project" value="UniProtKB-UniRule"/>
</dbReference>
<dbReference type="SUPFAM" id="SSF51735">
    <property type="entry name" value="NAD(P)-binding Rossmann-fold domains"/>
    <property type="match status" value="1"/>
</dbReference>
<dbReference type="PIRSF" id="PIRSF000161">
    <property type="entry name" value="DHPR"/>
    <property type="match status" value="1"/>
</dbReference>
<keyword evidence="5 13" id="KW-0220">Diaminopimelate biosynthesis</keyword>